<sequence>MTDEKQHVGSCTLEISKDHRILGAFCQRIQGILAKASITFKVMINKQKFQKRMILQGLQ</sequence>
<gene>
    <name evidence="1" type="ORF">A11S_1225</name>
</gene>
<dbReference type="AlphaFoldDB" id="M4VFS1"/>
<accession>M4VFS1</accession>
<proteinExistence type="predicted"/>
<reference evidence="1 2" key="1">
    <citation type="journal article" date="2013" name="ISME J.">
        <title>By their genes ye shall know them: genomic signatures of predatory bacteria.</title>
        <authorList>
            <person name="Pasternak Z."/>
            <person name="Pietrokovski S."/>
            <person name="Rotem O."/>
            <person name="Gophna U."/>
            <person name="Lurie-Weinberger M.N."/>
            <person name="Jurkevitch E."/>
        </authorList>
    </citation>
    <scope>NUCLEOTIDE SEQUENCE [LARGE SCALE GENOMIC DNA]</scope>
    <source>
        <strain evidence="1">EPB</strain>
    </source>
</reference>
<dbReference type="HOGENOM" id="CLU_2955325_0_0_5"/>
<organism evidence="1 2">
    <name type="scientific">Micavibrio aeruginosavorus EPB</name>
    <dbReference type="NCBI Taxonomy" id="349215"/>
    <lineage>
        <taxon>Bacteria</taxon>
        <taxon>Pseudomonadati</taxon>
        <taxon>Bdellovibrionota</taxon>
        <taxon>Bdellovibrionia</taxon>
        <taxon>Bdellovibrionales</taxon>
        <taxon>Pseudobdellovibrionaceae</taxon>
        <taxon>Micavibrio</taxon>
    </lineage>
</organism>
<evidence type="ECO:0000313" key="2">
    <source>
        <dbReference type="Proteomes" id="UP000011932"/>
    </source>
</evidence>
<dbReference type="Proteomes" id="UP000011932">
    <property type="component" value="Chromosome"/>
</dbReference>
<protein>
    <submittedName>
        <fullName evidence="1">Uncharacterized protein</fullName>
    </submittedName>
</protein>
<evidence type="ECO:0000313" key="1">
    <source>
        <dbReference type="EMBL" id="AGH98038.1"/>
    </source>
</evidence>
<dbReference type="EMBL" id="CP003538">
    <property type="protein sequence ID" value="AGH98038.1"/>
    <property type="molecule type" value="Genomic_DNA"/>
</dbReference>
<dbReference type="STRING" id="349215.A11S_1225"/>
<dbReference type="KEGG" id="man:A11S_1225"/>
<name>M4VFS1_9BACT</name>